<keyword evidence="2" id="KW-1185">Reference proteome</keyword>
<dbReference type="OrthoDB" id="1822023at2"/>
<reference evidence="1 2" key="1">
    <citation type="journal article" date="2014" name="PLoS ONE">
        <title>Rumen cellulosomics: divergent fiber-degrading strategies revealed by comparative genome-wide analysis of six ruminococcal strains.</title>
        <authorList>
            <person name="Dassa B."/>
            <person name="Borovok I."/>
            <person name="Ruimy-Israeli V."/>
            <person name="Lamed R."/>
            <person name="Flint H.J."/>
            <person name="Duncan S.H."/>
            <person name="Henrissat B."/>
            <person name="Coutinho P."/>
            <person name="Morrison M."/>
            <person name="Mosoni P."/>
            <person name="Yeoman C.J."/>
            <person name="White B.A."/>
            <person name="Bayer E.A."/>
        </authorList>
    </citation>
    <scope>NUCLEOTIDE SEQUENCE [LARGE SCALE GENOMIC DNA]</scope>
    <source>
        <strain evidence="1 2">007c</strain>
    </source>
</reference>
<dbReference type="RefSeq" id="WP_019680450.1">
    <property type="nucleotide sequence ID" value="NZ_ATAX01000036.1"/>
</dbReference>
<proteinExistence type="predicted"/>
<evidence type="ECO:0000313" key="1">
    <source>
        <dbReference type="EMBL" id="EWM52418.1"/>
    </source>
</evidence>
<dbReference type="Proteomes" id="UP000019365">
    <property type="component" value="Unassembled WGS sequence"/>
</dbReference>
<dbReference type="PATRIC" id="fig|1341157.4.peg.3191"/>
<name>W7UEN9_RUMFL</name>
<accession>W7UEN9</accession>
<comment type="caution">
    <text evidence="1">The sequence shown here is derived from an EMBL/GenBank/DDBJ whole genome shotgun (WGS) entry which is preliminary data.</text>
</comment>
<gene>
    <name evidence="1" type="ORF">RF007C_13795</name>
</gene>
<evidence type="ECO:0000313" key="2">
    <source>
        <dbReference type="Proteomes" id="UP000019365"/>
    </source>
</evidence>
<sequence length="105" mass="12514">MVINKEAYWNILDYTFKNLKFLEECMIPSEIINIDTSEEKNVWLGNFMKEYESEKCTKEAILSALHILLARDLIKVLYVAQKKDYRLIDLTSKGYEEYLKHMQVL</sequence>
<dbReference type="EMBL" id="ATAX01000036">
    <property type="protein sequence ID" value="EWM52418.1"/>
    <property type="molecule type" value="Genomic_DNA"/>
</dbReference>
<protein>
    <submittedName>
        <fullName evidence="1">Uncharacterized protein</fullName>
    </submittedName>
</protein>
<dbReference type="AlphaFoldDB" id="W7UEN9"/>
<organism evidence="1 2">
    <name type="scientific">Ruminococcus flavefaciens 007c</name>
    <dbReference type="NCBI Taxonomy" id="1341157"/>
    <lineage>
        <taxon>Bacteria</taxon>
        <taxon>Bacillati</taxon>
        <taxon>Bacillota</taxon>
        <taxon>Clostridia</taxon>
        <taxon>Eubacteriales</taxon>
        <taxon>Oscillospiraceae</taxon>
        <taxon>Ruminococcus</taxon>
    </lineage>
</organism>